<evidence type="ECO:0000313" key="3">
    <source>
        <dbReference type="Proteomes" id="UP001500618"/>
    </source>
</evidence>
<gene>
    <name evidence="2" type="ORF">GCM10009765_31860</name>
</gene>
<evidence type="ECO:0008006" key="4">
    <source>
        <dbReference type="Google" id="ProtNLM"/>
    </source>
</evidence>
<dbReference type="InterPro" id="IPR023869">
    <property type="entry name" value="tRNA_Adeno_NH3ase_assoc_put"/>
</dbReference>
<feature type="compositionally biased region" description="Low complexity" evidence="1">
    <location>
        <begin position="181"/>
        <end position="192"/>
    </location>
</feature>
<feature type="compositionally biased region" description="Acidic residues" evidence="1">
    <location>
        <begin position="123"/>
        <end position="139"/>
    </location>
</feature>
<sequence>MSYYAVALARTDTGWSAAELDLDDVADVDETAERLREEAPDADLALLFVEADDEYLVVLRLDEDDDFRVFGSDAAFASESKIGEMLIGDLEPVRRPTKAVAEIEEIADTEDEGDIEVLAGLENELDDDSDDDDVDEDLDDGLHEGEAGSGDEPSDRTDKPAKGRASDDDDDEDQPDGGREVAAAGDPVGDAGLLSDLGTGPVQLLELCAHEGMLPSDVIAEVCGKAGCGQEYEELRDSATL</sequence>
<dbReference type="RefSeq" id="WP_344311038.1">
    <property type="nucleotide sequence ID" value="NZ_BAAANY010000009.1"/>
</dbReference>
<dbReference type="Proteomes" id="UP001500618">
    <property type="component" value="Unassembled WGS sequence"/>
</dbReference>
<dbReference type="NCBIfam" id="TIGR03941">
    <property type="entry name" value="tRNA_deam_assoc"/>
    <property type="match status" value="1"/>
</dbReference>
<protein>
    <recommendedName>
        <fullName evidence="4">tRNA adenosine deaminase-associated protein</fullName>
    </recommendedName>
</protein>
<name>A0ABN2H251_9ACTN</name>
<evidence type="ECO:0000313" key="2">
    <source>
        <dbReference type="EMBL" id="GAA1680273.1"/>
    </source>
</evidence>
<evidence type="ECO:0000256" key="1">
    <source>
        <dbReference type="SAM" id="MobiDB-lite"/>
    </source>
</evidence>
<accession>A0ABN2H251</accession>
<feature type="region of interest" description="Disordered" evidence="1">
    <location>
        <begin position="122"/>
        <end position="197"/>
    </location>
</feature>
<keyword evidence="3" id="KW-1185">Reference proteome</keyword>
<feature type="compositionally biased region" description="Basic and acidic residues" evidence="1">
    <location>
        <begin position="153"/>
        <end position="166"/>
    </location>
</feature>
<comment type="caution">
    <text evidence="2">The sequence shown here is derived from an EMBL/GenBank/DDBJ whole genome shotgun (WGS) entry which is preliminary data.</text>
</comment>
<dbReference type="EMBL" id="BAAANY010000009">
    <property type="protein sequence ID" value="GAA1680273.1"/>
    <property type="molecule type" value="Genomic_DNA"/>
</dbReference>
<reference evidence="2 3" key="1">
    <citation type="journal article" date="2019" name="Int. J. Syst. Evol. Microbiol.">
        <title>The Global Catalogue of Microorganisms (GCM) 10K type strain sequencing project: providing services to taxonomists for standard genome sequencing and annotation.</title>
        <authorList>
            <consortium name="The Broad Institute Genomics Platform"/>
            <consortium name="The Broad Institute Genome Sequencing Center for Infectious Disease"/>
            <person name="Wu L."/>
            <person name="Ma J."/>
        </authorList>
    </citation>
    <scope>NUCLEOTIDE SEQUENCE [LARGE SCALE GENOMIC DNA]</scope>
    <source>
        <strain evidence="2 3">JCM 14718</strain>
    </source>
</reference>
<proteinExistence type="predicted"/>
<organism evidence="2 3">
    <name type="scientific">Fodinicola feengrottensis</name>
    <dbReference type="NCBI Taxonomy" id="435914"/>
    <lineage>
        <taxon>Bacteria</taxon>
        <taxon>Bacillati</taxon>
        <taxon>Actinomycetota</taxon>
        <taxon>Actinomycetes</taxon>
        <taxon>Mycobacteriales</taxon>
        <taxon>Fodinicola</taxon>
    </lineage>
</organism>